<dbReference type="EMBL" id="BOQL01000006">
    <property type="protein sequence ID" value="GIM63828.1"/>
    <property type="molecule type" value="Genomic_DNA"/>
</dbReference>
<name>A0A919S4R4_9ACTN</name>
<gene>
    <name evidence="1" type="ORF">Aau02nite_06610</name>
</gene>
<dbReference type="Gene3D" id="3.30.460.10">
    <property type="entry name" value="Beta Polymerase, domain 2"/>
    <property type="match status" value="1"/>
</dbReference>
<proteinExistence type="predicted"/>
<evidence type="ECO:0000313" key="1">
    <source>
        <dbReference type="EMBL" id="GIM63828.1"/>
    </source>
</evidence>
<reference evidence="1" key="1">
    <citation type="submission" date="2021-03" db="EMBL/GenBank/DDBJ databases">
        <title>Whole genome shotgun sequence of Actinoplanes auranticolor NBRC 12245.</title>
        <authorList>
            <person name="Komaki H."/>
            <person name="Tamura T."/>
        </authorList>
    </citation>
    <scope>NUCLEOTIDE SEQUENCE</scope>
    <source>
        <strain evidence="1">NBRC 12245</strain>
    </source>
</reference>
<dbReference type="RefSeq" id="WP_212986801.1">
    <property type="nucleotide sequence ID" value="NZ_BAABEA010000051.1"/>
</dbReference>
<organism evidence="1 2">
    <name type="scientific">Actinoplanes auranticolor</name>
    <dbReference type="NCBI Taxonomy" id="47988"/>
    <lineage>
        <taxon>Bacteria</taxon>
        <taxon>Bacillati</taxon>
        <taxon>Actinomycetota</taxon>
        <taxon>Actinomycetes</taxon>
        <taxon>Micromonosporales</taxon>
        <taxon>Micromonosporaceae</taxon>
        <taxon>Actinoplanes</taxon>
    </lineage>
</organism>
<dbReference type="SUPFAM" id="SSF81301">
    <property type="entry name" value="Nucleotidyltransferase"/>
    <property type="match status" value="1"/>
</dbReference>
<protein>
    <recommendedName>
        <fullName evidence="3">GrpB family protein</fullName>
    </recommendedName>
</protein>
<dbReference type="InterPro" id="IPR043519">
    <property type="entry name" value="NT_sf"/>
</dbReference>
<dbReference type="AlphaFoldDB" id="A0A919S4R4"/>
<comment type="caution">
    <text evidence="1">The sequence shown here is derived from an EMBL/GenBank/DDBJ whole genome shotgun (WGS) entry which is preliminary data.</text>
</comment>
<keyword evidence="2" id="KW-1185">Reference proteome</keyword>
<evidence type="ECO:0008006" key="3">
    <source>
        <dbReference type="Google" id="ProtNLM"/>
    </source>
</evidence>
<sequence length="164" mass="17790">MDDPEELPPLRPGSEFIGPARAILTQERARLAGLLGEHELVLLGGSSLPAALTKGDVDLHLRVPAAGFGPAVAALREIYAVVHPEIWQETLATFEVPAAPLPTGVAVTPVGSEHDVRFGRAWQLLAADPALVDAYNAGKLRYRDRPGEYERHKSAFFDQLIARR</sequence>
<dbReference type="Proteomes" id="UP000681340">
    <property type="component" value="Unassembled WGS sequence"/>
</dbReference>
<evidence type="ECO:0000313" key="2">
    <source>
        <dbReference type="Proteomes" id="UP000681340"/>
    </source>
</evidence>
<accession>A0A919S4R4</accession>